<comment type="caution">
    <text evidence="2">The sequence shown here is derived from an EMBL/GenBank/DDBJ whole genome shotgun (WGS) entry which is preliminary data.</text>
</comment>
<dbReference type="Gene3D" id="1.20.1270.60">
    <property type="entry name" value="Arfaptin homology (AH) domain/BAR domain"/>
    <property type="match status" value="1"/>
</dbReference>
<feature type="domain" description="PX" evidence="1">
    <location>
        <begin position="30"/>
        <end position="159"/>
    </location>
</feature>
<dbReference type="PANTHER" id="PTHR10555:SF170">
    <property type="entry name" value="FI18122P1"/>
    <property type="match status" value="1"/>
</dbReference>
<protein>
    <submittedName>
        <fullName evidence="2">Subunit of retromer complex</fullName>
    </submittedName>
</protein>
<sequence>ARPPAYDLVLQDESETLYASTVISSARHQPEFTISVSDPVKQGEGVTAFVAFKIRTRTTHPAFTAPVAEVTRRFSHFSWLHQKLTEKHRGCIVPSLPEKSTVQKFQMATDFIEQRRRALEARTAVGMPVQPVFLTKVVAHPVLKDSRELQLFLQAAEHEWTAEMARWQAESNAAKPPAVNGALQWLRSLQHSASNMVSGRSDDAMEDAEYIRVRDYINNLEGHLASRATGAQGGAAEQCPGGVWHCSRALGKQRHSAHPLCHSLACLPTSLLTNDNAYPCSQGKLDDGLVRGTFDVLCARSGQIATASKSRADAMAVSFEAPLKESARTIKGVQTAMADRAAALSTFAQAKSELDGRKVRLAKLRGTPGLKVRPLLQLLACNFVCNECQATDGFCPLLFVVGC</sequence>
<reference evidence="2 3" key="1">
    <citation type="submission" date="2020-02" db="EMBL/GenBank/DDBJ databases">
        <title>Draft genome sequence of Haematococcus lacustris strain NIES-144.</title>
        <authorList>
            <person name="Morimoto D."/>
            <person name="Nakagawa S."/>
            <person name="Yoshida T."/>
            <person name="Sawayama S."/>
        </authorList>
    </citation>
    <scope>NUCLEOTIDE SEQUENCE [LARGE SCALE GENOMIC DNA]</scope>
    <source>
        <strain evidence="2 3">NIES-144</strain>
    </source>
</reference>
<dbReference type="InterPro" id="IPR027267">
    <property type="entry name" value="AH/BAR_dom_sf"/>
</dbReference>
<dbReference type="SUPFAM" id="SSF64268">
    <property type="entry name" value="PX domain"/>
    <property type="match status" value="1"/>
</dbReference>
<evidence type="ECO:0000313" key="2">
    <source>
        <dbReference type="EMBL" id="GFH05864.1"/>
    </source>
</evidence>
<feature type="non-terminal residue" evidence="2">
    <location>
        <position position="1"/>
    </location>
</feature>
<dbReference type="GO" id="GO:0035091">
    <property type="term" value="F:phosphatidylinositol binding"/>
    <property type="evidence" value="ECO:0007669"/>
    <property type="project" value="InterPro"/>
</dbReference>
<dbReference type="PANTHER" id="PTHR10555">
    <property type="entry name" value="SORTING NEXIN"/>
    <property type="match status" value="1"/>
</dbReference>
<dbReference type="GO" id="GO:0005768">
    <property type="term" value="C:endosome"/>
    <property type="evidence" value="ECO:0007669"/>
    <property type="project" value="UniProtKB-ARBA"/>
</dbReference>
<proteinExistence type="predicted"/>
<name>A0A699YFX9_HAELA</name>
<gene>
    <name evidence="2" type="ORF">HaLaN_00397</name>
</gene>
<dbReference type="EMBL" id="BLLF01000011">
    <property type="protein sequence ID" value="GFH05864.1"/>
    <property type="molecule type" value="Genomic_DNA"/>
</dbReference>
<dbReference type="InterPro" id="IPR001683">
    <property type="entry name" value="PX_dom"/>
</dbReference>
<dbReference type="SMART" id="SM00312">
    <property type="entry name" value="PX"/>
    <property type="match status" value="1"/>
</dbReference>
<dbReference type="AlphaFoldDB" id="A0A699YFX9"/>
<dbReference type="Pfam" id="PF00787">
    <property type="entry name" value="PX"/>
    <property type="match status" value="1"/>
</dbReference>
<dbReference type="Gene3D" id="3.30.1520.10">
    <property type="entry name" value="Phox-like domain"/>
    <property type="match status" value="1"/>
</dbReference>
<accession>A0A699YFX9</accession>
<keyword evidence="3" id="KW-1185">Reference proteome</keyword>
<evidence type="ECO:0000313" key="3">
    <source>
        <dbReference type="Proteomes" id="UP000485058"/>
    </source>
</evidence>
<dbReference type="Proteomes" id="UP000485058">
    <property type="component" value="Unassembled WGS sequence"/>
</dbReference>
<dbReference type="CDD" id="cd06859">
    <property type="entry name" value="PX_SNX1_2_like"/>
    <property type="match status" value="1"/>
</dbReference>
<dbReference type="PROSITE" id="PS50195">
    <property type="entry name" value="PX"/>
    <property type="match status" value="1"/>
</dbReference>
<evidence type="ECO:0000259" key="1">
    <source>
        <dbReference type="PROSITE" id="PS50195"/>
    </source>
</evidence>
<dbReference type="InterPro" id="IPR036871">
    <property type="entry name" value="PX_dom_sf"/>
</dbReference>
<organism evidence="2 3">
    <name type="scientific">Haematococcus lacustris</name>
    <name type="common">Green alga</name>
    <name type="synonym">Haematococcus pluvialis</name>
    <dbReference type="NCBI Taxonomy" id="44745"/>
    <lineage>
        <taxon>Eukaryota</taxon>
        <taxon>Viridiplantae</taxon>
        <taxon>Chlorophyta</taxon>
        <taxon>core chlorophytes</taxon>
        <taxon>Chlorophyceae</taxon>
        <taxon>CS clade</taxon>
        <taxon>Chlamydomonadales</taxon>
        <taxon>Haematococcaceae</taxon>
        <taxon>Haematococcus</taxon>
    </lineage>
</organism>